<proteinExistence type="predicted"/>
<dbReference type="Gene3D" id="1.20.120.1630">
    <property type="match status" value="1"/>
</dbReference>
<dbReference type="PANTHER" id="PTHR32251:SF23">
    <property type="entry name" value="3-OXO-5-ALPHA-STEROID 4-DEHYDROGENASE (DUF1295)"/>
    <property type="match status" value="1"/>
</dbReference>
<dbReference type="Pfam" id="PF06966">
    <property type="entry name" value="DUF1295"/>
    <property type="match status" value="1"/>
</dbReference>
<reference evidence="2 3" key="1">
    <citation type="journal article" date="2021" name="Nat. Commun.">
        <title>Genetic determinants of endophytism in the Arabidopsis root mycobiome.</title>
        <authorList>
            <person name="Mesny F."/>
            <person name="Miyauchi S."/>
            <person name="Thiergart T."/>
            <person name="Pickel B."/>
            <person name="Atanasova L."/>
            <person name="Karlsson M."/>
            <person name="Huettel B."/>
            <person name="Barry K.W."/>
            <person name="Haridas S."/>
            <person name="Chen C."/>
            <person name="Bauer D."/>
            <person name="Andreopoulos W."/>
            <person name="Pangilinan J."/>
            <person name="LaButti K."/>
            <person name="Riley R."/>
            <person name="Lipzen A."/>
            <person name="Clum A."/>
            <person name="Drula E."/>
            <person name="Henrissat B."/>
            <person name="Kohler A."/>
            <person name="Grigoriev I.V."/>
            <person name="Martin F.M."/>
            <person name="Hacquard S."/>
        </authorList>
    </citation>
    <scope>NUCLEOTIDE SEQUENCE [LARGE SCALE GENOMIC DNA]</scope>
    <source>
        <strain evidence="2 3">MPI-CAGE-CH-0241</strain>
    </source>
</reference>
<dbReference type="AlphaFoldDB" id="A0A9P8WGW2"/>
<dbReference type="PANTHER" id="PTHR32251">
    <property type="entry name" value="3-OXO-5-ALPHA-STEROID 4-DEHYDROGENASE"/>
    <property type="match status" value="1"/>
</dbReference>
<dbReference type="EMBL" id="JAGPYM010000003">
    <property type="protein sequence ID" value="KAH6897253.1"/>
    <property type="molecule type" value="Genomic_DNA"/>
</dbReference>
<dbReference type="InterPro" id="IPR010721">
    <property type="entry name" value="UstE-like"/>
</dbReference>
<comment type="caution">
    <text evidence="2">The sequence shown here is derived from an EMBL/GenBank/DDBJ whole genome shotgun (WGS) entry which is preliminary data.</text>
</comment>
<dbReference type="Proteomes" id="UP000777438">
    <property type="component" value="Unassembled WGS sequence"/>
</dbReference>
<name>A0A9P8WGW2_9HYPO</name>
<dbReference type="GO" id="GO:0016020">
    <property type="term" value="C:membrane"/>
    <property type="evidence" value="ECO:0007669"/>
    <property type="project" value="TreeGrafter"/>
</dbReference>
<dbReference type="OrthoDB" id="201504at2759"/>
<evidence type="ECO:0000313" key="2">
    <source>
        <dbReference type="EMBL" id="KAH6897253.1"/>
    </source>
</evidence>
<feature type="transmembrane region" description="Helical" evidence="1">
    <location>
        <begin position="149"/>
        <end position="173"/>
    </location>
</feature>
<evidence type="ECO:0008006" key="4">
    <source>
        <dbReference type="Google" id="ProtNLM"/>
    </source>
</evidence>
<protein>
    <recommendedName>
        <fullName evidence="4">DUF1295 domain-containing protein</fullName>
    </recommendedName>
</protein>
<sequence length="358" mass="40754">MAVPLLKSIRDSGDFSKSVEPYIPQLYALPRQILANIANPSGLGQLYVDTNPLISAFGLSVAFGAIFLVVSEINRNWSQVDRMWSILPNFYILHLAVWARLAGLSHSRLDLVAVFSTIWSVRLTFNYWRRGGYQVGSEDYRWAIVKDHIPDIAFFILNVTFISFIQSVLLFAISGVPAYAILLSNQFEKDITAADVSYLIIQLALVLSEFVSDGQQQKYQNAKHQYKKDGKVPEGFKRADLDRGFNTTGLWAYSRHPNFFAEQLIWFVLYQWSCFATNNLFSWTFAGSASLILLFQGSTWLTELITAKKYEEYELYQKNVGMFIPTSTQGYKTPTQGPKIIRTSELAKRQALKDTKQN</sequence>
<keyword evidence="1" id="KW-0472">Membrane</keyword>
<evidence type="ECO:0000313" key="3">
    <source>
        <dbReference type="Proteomes" id="UP000777438"/>
    </source>
</evidence>
<accession>A0A9P8WGW2</accession>
<keyword evidence="1" id="KW-1133">Transmembrane helix</keyword>
<organism evidence="2 3">
    <name type="scientific">Thelonectria olida</name>
    <dbReference type="NCBI Taxonomy" id="1576542"/>
    <lineage>
        <taxon>Eukaryota</taxon>
        <taxon>Fungi</taxon>
        <taxon>Dikarya</taxon>
        <taxon>Ascomycota</taxon>
        <taxon>Pezizomycotina</taxon>
        <taxon>Sordariomycetes</taxon>
        <taxon>Hypocreomycetidae</taxon>
        <taxon>Hypocreales</taxon>
        <taxon>Nectriaceae</taxon>
        <taxon>Thelonectria</taxon>
    </lineage>
</organism>
<evidence type="ECO:0000256" key="1">
    <source>
        <dbReference type="SAM" id="Phobius"/>
    </source>
</evidence>
<feature type="transmembrane region" description="Helical" evidence="1">
    <location>
        <begin position="83"/>
        <end position="103"/>
    </location>
</feature>
<keyword evidence="3" id="KW-1185">Reference proteome</keyword>
<gene>
    <name evidence="2" type="ORF">B0T10DRAFT_506833</name>
</gene>
<keyword evidence="1" id="KW-0812">Transmembrane</keyword>
<feature type="transmembrane region" description="Helical" evidence="1">
    <location>
        <begin position="53"/>
        <end position="71"/>
    </location>
</feature>